<dbReference type="AlphaFoldDB" id="A0A090N750"/>
<dbReference type="InterPro" id="IPR013762">
    <property type="entry name" value="Integrase-like_cat_sf"/>
</dbReference>
<dbReference type="GO" id="GO:0015074">
    <property type="term" value="P:DNA integration"/>
    <property type="evidence" value="ECO:0007669"/>
    <property type="project" value="InterPro"/>
</dbReference>
<dbReference type="CDD" id="cd00799">
    <property type="entry name" value="INT_Cre_C"/>
    <property type="match status" value="1"/>
</dbReference>
<comment type="caution">
    <text evidence="4">The sequence shown here is derived from an EMBL/GenBank/DDBJ whole genome shotgun (WGS) entry which is preliminary data.</text>
</comment>
<dbReference type="SUPFAM" id="SSF56349">
    <property type="entry name" value="DNA breaking-rejoining enzymes"/>
    <property type="match status" value="1"/>
</dbReference>
<dbReference type="Proteomes" id="UP000035762">
    <property type="component" value="Unassembled WGS sequence"/>
</dbReference>
<sequence>MKDSSVETSALVGYTSVSSTDARVLDLLNDSFAENSWRALRSDIARFIHWGGSVPAQSNEIAKYLAEHSSTHAVTTLRRWISSISHVHAVQDLPNPCRAKIVDLVLRGIRRRYKRPLRQASAISEHVIEAIGRAPAKTNRDRRDKAIVLLGYAGGFRRSELCAIDCTSVIWTEHGASIWLESGKTDQRGLGRVIQISSDPGHSCPVQALRSWFDELPNASGPVFRPIRKNDRILTDRLSGQSMNVIIKAALRRAGQVNSTSSHGLRAGFITNSARAGLSLWQIRQITGHSSDAMVQRYIRPENLQSTANSVRESAS</sequence>
<dbReference type="PANTHER" id="PTHR34605">
    <property type="entry name" value="PHAGE_INTEGRASE DOMAIN-CONTAINING PROTEIN"/>
    <property type="match status" value="1"/>
</dbReference>
<dbReference type="InterPro" id="IPR011010">
    <property type="entry name" value="DNA_brk_join_enz"/>
</dbReference>
<proteinExistence type="predicted"/>
<dbReference type="RefSeq" id="WP_009339552.1">
    <property type="nucleotide sequence ID" value="NZ_CCAZ020000001.1"/>
</dbReference>
<gene>
    <name evidence="4" type="ORF">BN961_01395</name>
</gene>
<reference evidence="4 5" key="1">
    <citation type="journal article" date="2014" name="Genome Announc.">
        <title>Genome Sequence of Afipia felis Strain 76713, Isolated in Hospital Water Using an Amoeba Co-Culture Procedure.</title>
        <authorList>
            <person name="Benamar S."/>
            <person name="La Scola B."/>
            <person name="Croce O."/>
        </authorList>
    </citation>
    <scope>NUCLEOTIDE SEQUENCE [LARGE SCALE GENOMIC DNA]</scope>
    <source>
        <strain evidence="4 5">76713</strain>
    </source>
</reference>
<dbReference type="GO" id="GO:0003677">
    <property type="term" value="F:DNA binding"/>
    <property type="evidence" value="ECO:0007669"/>
    <property type="project" value="UniProtKB-KW"/>
</dbReference>
<evidence type="ECO:0000259" key="3">
    <source>
        <dbReference type="PROSITE" id="PS51898"/>
    </source>
</evidence>
<organism evidence="4 5">
    <name type="scientific">Afipia felis</name>
    <name type="common">Cat scratch disease bacillus</name>
    <dbReference type="NCBI Taxonomy" id="1035"/>
    <lineage>
        <taxon>Bacteria</taxon>
        <taxon>Pseudomonadati</taxon>
        <taxon>Pseudomonadota</taxon>
        <taxon>Alphaproteobacteria</taxon>
        <taxon>Hyphomicrobiales</taxon>
        <taxon>Nitrobacteraceae</taxon>
        <taxon>Afipia</taxon>
    </lineage>
</organism>
<evidence type="ECO:0000256" key="2">
    <source>
        <dbReference type="ARBA" id="ARBA00023172"/>
    </source>
</evidence>
<evidence type="ECO:0000313" key="4">
    <source>
        <dbReference type="EMBL" id="CEG07988.1"/>
    </source>
</evidence>
<evidence type="ECO:0000313" key="5">
    <source>
        <dbReference type="Proteomes" id="UP000035762"/>
    </source>
</evidence>
<dbReference type="GO" id="GO:0006310">
    <property type="term" value="P:DNA recombination"/>
    <property type="evidence" value="ECO:0007669"/>
    <property type="project" value="UniProtKB-KW"/>
</dbReference>
<feature type="domain" description="Tyr recombinase" evidence="3">
    <location>
        <begin position="118"/>
        <end position="312"/>
    </location>
</feature>
<dbReference type="SUPFAM" id="SSF47823">
    <property type="entry name" value="lambda integrase-like, N-terminal domain"/>
    <property type="match status" value="1"/>
</dbReference>
<dbReference type="Pfam" id="PF00589">
    <property type="entry name" value="Phage_integrase"/>
    <property type="match status" value="1"/>
</dbReference>
<dbReference type="PANTHER" id="PTHR34605:SF4">
    <property type="entry name" value="DNA ADENINE METHYLTRANSFERASE"/>
    <property type="match status" value="1"/>
</dbReference>
<dbReference type="InterPro" id="IPR052925">
    <property type="entry name" value="Phage_Integrase-like_Recomb"/>
</dbReference>
<dbReference type="InterPro" id="IPR002104">
    <property type="entry name" value="Integrase_catalytic"/>
</dbReference>
<name>A0A090N750_AFIFE</name>
<keyword evidence="2" id="KW-0233">DNA recombination</keyword>
<accession>A0A090N750</accession>
<dbReference type="Gene3D" id="1.10.443.10">
    <property type="entry name" value="Intergrase catalytic core"/>
    <property type="match status" value="1"/>
</dbReference>
<keyword evidence="5" id="KW-1185">Reference proteome</keyword>
<evidence type="ECO:0000256" key="1">
    <source>
        <dbReference type="ARBA" id="ARBA00023125"/>
    </source>
</evidence>
<dbReference type="InterPro" id="IPR010998">
    <property type="entry name" value="Integrase_recombinase_N"/>
</dbReference>
<protein>
    <submittedName>
        <fullName evidence="4">Site-specific tyrosine recombinase XerD</fullName>
    </submittedName>
</protein>
<dbReference type="STRING" id="1035.BN961_01395"/>
<dbReference type="OrthoDB" id="5513193at2"/>
<dbReference type="Gene3D" id="1.10.150.130">
    <property type="match status" value="1"/>
</dbReference>
<keyword evidence="1" id="KW-0238">DNA-binding</keyword>
<dbReference type="PROSITE" id="PS51898">
    <property type="entry name" value="TYR_RECOMBINASE"/>
    <property type="match status" value="1"/>
</dbReference>
<dbReference type="EMBL" id="CCAZ020000001">
    <property type="protein sequence ID" value="CEG07988.1"/>
    <property type="molecule type" value="Genomic_DNA"/>
</dbReference>